<evidence type="ECO:0000313" key="1">
    <source>
        <dbReference type="EMBL" id="TWU29502.1"/>
    </source>
</evidence>
<dbReference type="EMBL" id="SJPS01000001">
    <property type="protein sequence ID" value="TWU29502.1"/>
    <property type="molecule type" value="Genomic_DNA"/>
</dbReference>
<protein>
    <submittedName>
        <fullName evidence="1">Uncharacterized protein</fullName>
    </submittedName>
</protein>
<proteinExistence type="predicted"/>
<organism evidence="1 2">
    <name type="scientific">Bythopirellula polymerisocia</name>
    <dbReference type="NCBI Taxonomy" id="2528003"/>
    <lineage>
        <taxon>Bacteria</taxon>
        <taxon>Pseudomonadati</taxon>
        <taxon>Planctomycetota</taxon>
        <taxon>Planctomycetia</taxon>
        <taxon>Pirellulales</taxon>
        <taxon>Lacipirellulaceae</taxon>
        <taxon>Bythopirellula</taxon>
    </lineage>
</organism>
<dbReference type="AlphaFoldDB" id="A0A5C6CY14"/>
<sequence>MPNPSSGEFARRVPREAERVEVPYFSSFVRSRPSRVLVTVAENQPPCCRRSTLVKGLMACVTPPYLQLES</sequence>
<gene>
    <name evidence="1" type="ORF">Pla144_02800</name>
</gene>
<evidence type="ECO:0000313" key="2">
    <source>
        <dbReference type="Proteomes" id="UP000318437"/>
    </source>
</evidence>
<keyword evidence="2" id="KW-1185">Reference proteome</keyword>
<accession>A0A5C6CY14</accession>
<dbReference type="Proteomes" id="UP000318437">
    <property type="component" value="Unassembled WGS sequence"/>
</dbReference>
<reference evidence="1 2" key="1">
    <citation type="submission" date="2019-02" db="EMBL/GenBank/DDBJ databases">
        <title>Deep-cultivation of Planctomycetes and their phenomic and genomic characterization uncovers novel biology.</title>
        <authorList>
            <person name="Wiegand S."/>
            <person name="Jogler M."/>
            <person name="Boedeker C."/>
            <person name="Pinto D."/>
            <person name="Vollmers J."/>
            <person name="Rivas-Marin E."/>
            <person name="Kohn T."/>
            <person name="Peeters S.H."/>
            <person name="Heuer A."/>
            <person name="Rast P."/>
            <person name="Oberbeckmann S."/>
            <person name="Bunk B."/>
            <person name="Jeske O."/>
            <person name="Meyerdierks A."/>
            <person name="Storesund J.E."/>
            <person name="Kallscheuer N."/>
            <person name="Luecker S."/>
            <person name="Lage O.M."/>
            <person name="Pohl T."/>
            <person name="Merkel B.J."/>
            <person name="Hornburger P."/>
            <person name="Mueller R.-W."/>
            <person name="Bruemmer F."/>
            <person name="Labrenz M."/>
            <person name="Spormann A.M."/>
            <person name="Op Den Camp H."/>
            <person name="Overmann J."/>
            <person name="Amann R."/>
            <person name="Jetten M.S.M."/>
            <person name="Mascher T."/>
            <person name="Medema M.H."/>
            <person name="Devos D.P."/>
            <person name="Kaster A.-K."/>
            <person name="Ovreas L."/>
            <person name="Rohde M."/>
            <person name="Galperin M.Y."/>
            <person name="Jogler C."/>
        </authorList>
    </citation>
    <scope>NUCLEOTIDE SEQUENCE [LARGE SCALE GENOMIC DNA]</scope>
    <source>
        <strain evidence="1 2">Pla144</strain>
    </source>
</reference>
<comment type="caution">
    <text evidence="1">The sequence shown here is derived from an EMBL/GenBank/DDBJ whole genome shotgun (WGS) entry which is preliminary data.</text>
</comment>
<name>A0A5C6CY14_9BACT</name>